<feature type="transmembrane region" description="Helical" evidence="1">
    <location>
        <begin position="480"/>
        <end position="507"/>
    </location>
</feature>
<reference evidence="2" key="2">
    <citation type="submission" date="2021-04" db="EMBL/GenBank/DDBJ databases">
        <authorList>
            <person name="Gilroy R."/>
        </authorList>
    </citation>
    <scope>NUCLEOTIDE SEQUENCE</scope>
    <source>
        <strain evidence="2">CHK198-12963</strain>
    </source>
</reference>
<keyword evidence="1" id="KW-0812">Transmembrane</keyword>
<name>A0A9D2PSF3_9FIRM</name>
<evidence type="ECO:0000256" key="1">
    <source>
        <dbReference type="SAM" id="Phobius"/>
    </source>
</evidence>
<keyword evidence="1" id="KW-1133">Transmembrane helix</keyword>
<dbReference type="EMBL" id="DWWB01000002">
    <property type="protein sequence ID" value="HJC65165.1"/>
    <property type="molecule type" value="Genomic_DNA"/>
</dbReference>
<dbReference type="Pfam" id="PF18960">
    <property type="entry name" value="DUF5702"/>
    <property type="match status" value="1"/>
</dbReference>
<dbReference type="AlphaFoldDB" id="A0A9D2PSF3"/>
<keyword evidence="1" id="KW-0472">Membrane</keyword>
<evidence type="ECO:0000313" key="2">
    <source>
        <dbReference type="EMBL" id="HJC65165.1"/>
    </source>
</evidence>
<dbReference type="InterPro" id="IPR043756">
    <property type="entry name" value="DUF5702"/>
</dbReference>
<protein>
    <submittedName>
        <fullName evidence="2">Uncharacterized protein</fullName>
    </submittedName>
</protein>
<accession>A0A9D2PSF3</accession>
<reference evidence="2" key="1">
    <citation type="journal article" date="2021" name="PeerJ">
        <title>Extensive microbial diversity within the chicken gut microbiome revealed by metagenomics and culture.</title>
        <authorList>
            <person name="Gilroy R."/>
            <person name="Ravi A."/>
            <person name="Getino M."/>
            <person name="Pursley I."/>
            <person name="Horton D.L."/>
            <person name="Alikhan N.F."/>
            <person name="Baker D."/>
            <person name="Gharbi K."/>
            <person name="Hall N."/>
            <person name="Watson M."/>
            <person name="Adriaenssens E.M."/>
            <person name="Foster-Nyarko E."/>
            <person name="Jarju S."/>
            <person name="Secka A."/>
            <person name="Antonio M."/>
            <person name="Oren A."/>
            <person name="Chaudhuri R.R."/>
            <person name="La Ragione R."/>
            <person name="Hildebrand F."/>
            <person name="Pallen M.J."/>
        </authorList>
    </citation>
    <scope>NUCLEOTIDE SEQUENCE</scope>
    <source>
        <strain evidence="2">CHK198-12963</strain>
    </source>
</reference>
<sequence length="645" mass="73772">MNRRGEITIFLGLILLSVWAILCGLTESARTAGARCYLRHGMNAAIDSLMSQYHRQLWEQYRLFGLEYGTGQELEQEFSEFLEPYLEAENWYPMDLKKVEKTELVSLTDRNGQILEDQILDYMRYGLLNVRWEEMSEEEAGELLRSVREAAAVEEVAEQYEGHSGEALKLEKCLESIDRCLNQQKQQWEEGGKMLEDLNGDAFIRRGQQVIRQLERVPSLVERYEEEAEALGEKLAASRNFYKQKRSDISGQIASCLEEEMAVYETYISRDGERRKEVEGLKEASSNNCQYVQNAIEEAREVQEFIDQWEPDEDGEEELDEEELWEPVIRKWDQYPHLTIGVRFGVEDQEKGDLLEQVKTMLSGKLLPLVLPEGRQASGRRPDLSGAPSVLISRDEKQSAASLLERLMIGEYILRFFNRYDEKRKDPGSCDYEMEYILFGYGGDQENLEEMALRLLTLRQGMNLIHIFSDSQKREAARNLAAAIVGGIGILPLTGVVAFLIMGVWALGEAFWDVRALFDGGKIPLVKTRDSWQLSLENLLDLGKKGALSQEGKAESSGLDYRGYGRILLFLTHGSGTDYRVMDLIQSDLRQKQEEFRMDRCAHQVDMKAGICGKHVFFSLGLWKSFFGSGDTGYELDFEVSGSYL</sequence>
<proteinExistence type="predicted"/>
<dbReference type="Proteomes" id="UP000823863">
    <property type="component" value="Unassembled WGS sequence"/>
</dbReference>
<gene>
    <name evidence="2" type="ORF">H9931_00375</name>
</gene>
<evidence type="ECO:0000313" key="3">
    <source>
        <dbReference type="Proteomes" id="UP000823863"/>
    </source>
</evidence>
<comment type="caution">
    <text evidence="2">The sequence shown here is derived from an EMBL/GenBank/DDBJ whole genome shotgun (WGS) entry which is preliminary data.</text>
</comment>
<organism evidence="2 3">
    <name type="scientific">Candidatus Enterocloster excrementigallinarum</name>
    <dbReference type="NCBI Taxonomy" id="2838558"/>
    <lineage>
        <taxon>Bacteria</taxon>
        <taxon>Bacillati</taxon>
        <taxon>Bacillota</taxon>
        <taxon>Clostridia</taxon>
        <taxon>Lachnospirales</taxon>
        <taxon>Lachnospiraceae</taxon>
        <taxon>Enterocloster</taxon>
    </lineage>
</organism>